<dbReference type="KEGG" id="agv:OJF2_24620"/>
<dbReference type="GO" id="GO:0006567">
    <property type="term" value="P:L-threonine catabolic process"/>
    <property type="evidence" value="ECO:0007669"/>
    <property type="project" value="TreeGrafter"/>
</dbReference>
<protein>
    <recommendedName>
        <fullName evidence="5">Threonine synthase</fullName>
        <ecNumber evidence="5">4.2.3.1</ecNumber>
    </recommendedName>
</protein>
<evidence type="ECO:0000313" key="8">
    <source>
        <dbReference type="EMBL" id="QEH33930.1"/>
    </source>
</evidence>
<sequence>MVGVNAHGPSLPHHILSILIPLWVSRPNRPRPRLRAGLATVDLDASFTRNLGPERAAIAARRRCDGSIPTGRLPVSAELVTGLQCRLCGKRYPKEALNFCTEDFGPLEVTYDYEAVARTFTREAIAARPRTMWRYRELLPVDGEPAVGRQVGGTPLVRADRLARALGVRELYIKNDAVNHPTLSFKDRVVAVALSKAVELGFRTVGCASTGNLAGSVAANAASAGLEAYVLIPDGLEQGKVLGATIYGAKVIAVEGNYDHVNRLCSQIAFRYGWGFVNVNLRPFYAEGSKSMGFEIAEDLGWRAPDHVVAPMAGGSLIGKIYKAFYELDRLNLLESPVWTKMYGAQATGCNPISAMVKSGAKKVRPIRRPDTIAKSLAIGDPADGYFASKLIRQTGGWSEDVDDDAIVDAMTLLAETEGIWAETAGGVTVAVARKLIEQGKIDRDGSTVLCITGNGLKTQEALLDRLARPAVIEPTMDAFESLIAESSARHTEDAGALVGAV</sequence>
<feature type="domain" description="Tryptophan synthase beta chain-like PALP" evidence="7">
    <location>
        <begin position="150"/>
        <end position="454"/>
    </location>
</feature>
<dbReference type="InterPro" id="IPR001926">
    <property type="entry name" value="TrpB-like_PALP"/>
</dbReference>
<gene>
    <name evidence="8" type="primary">thrC_1</name>
    <name evidence="8" type="ORF">OJF2_24620</name>
</gene>
<dbReference type="Pfam" id="PF00291">
    <property type="entry name" value="PALP"/>
    <property type="match status" value="1"/>
</dbReference>
<dbReference type="InterPro" id="IPR004450">
    <property type="entry name" value="Thr_synthase-like"/>
</dbReference>
<dbReference type="GO" id="GO:0009088">
    <property type="term" value="P:threonine biosynthetic process"/>
    <property type="evidence" value="ECO:0007669"/>
    <property type="project" value="UniProtKB-UniRule"/>
</dbReference>
<dbReference type="NCBIfam" id="TIGR00260">
    <property type="entry name" value="thrC"/>
    <property type="match status" value="1"/>
</dbReference>
<comment type="similarity">
    <text evidence="2">Belongs to the threonine synthase family.</text>
</comment>
<name>A0A5B9W1S4_9BACT</name>
<evidence type="ECO:0000256" key="1">
    <source>
        <dbReference type="ARBA" id="ARBA00001933"/>
    </source>
</evidence>
<evidence type="ECO:0000256" key="3">
    <source>
        <dbReference type="ARBA" id="ARBA00022898"/>
    </source>
</evidence>
<keyword evidence="9" id="KW-1185">Reference proteome</keyword>
<accession>A0A5B9W1S4</accession>
<organism evidence="8 9">
    <name type="scientific">Aquisphaera giovannonii</name>
    <dbReference type="NCBI Taxonomy" id="406548"/>
    <lineage>
        <taxon>Bacteria</taxon>
        <taxon>Pseudomonadati</taxon>
        <taxon>Planctomycetota</taxon>
        <taxon>Planctomycetia</taxon>
        <taxon>Isosphaerales</taxon>
        <taxon>Isosphaeraceae</taxon>
        <taxon>Aquisphaera</taxon>
    </lineage>
</organism>
<dbReference type="Gene3D" id="3.40.50.1100">
    <property type="match status" value="2"/>
</dbReference>
<comment type="cofactor">
    <cofactor evidence="1 6">
        <name>pyridoxal 5'-phosphate</name>
        <dbReference type="ChEBI" id="CHEBI:597326"/>
    </cofactor>
</comment>
<dbReference type="PANTHER" id="PTHR48078">
    <property type="entry name" value="THREONINE DEHYDRATASE, MITOCHONDRIAL-RELATED"/>
    <property type="match status" value="1"/>
</dbReference>
<dbReference type="GO" id="GO:0003941">
    <property type="term" value="F:L-serine ammonia-lyase activity"/>
    <property type="evidence" value="ECO:0007669"/>
    <property type="project" value="TreeGrafter"/>
</dbReference>
<dbReference type="InterPro" id="IPR036052">
    <property type="entry name" value="TrpB-like_PALP_sf"/>
</dbReference>
<dbReference type="PANTHER" id="PTHR48078:SF6">
    <property type="entry name" value="L-THREONINE DEHYDRATASE CATABOLIC TDCB"/>
    <property type="match status" value="1"/>
</dbReference>
<evidence type="ECO:0000256" key="4">
    <source>
        <dbReference type="ARBA" id="ARBA00023239"/>
    </source>
</evidence>
<dbReference type="GO" id="GO:0004794">
    <property type="term" value="F:threonine deaminase activity"/>
    <property type="evidence" value="ECO:0007669"/>
    <property type="project" value="TreeGrafter"/>
</dbReference>
<dbReference type="AlphaFoldDB" id="A0A5B9W1S4"/>
<reference evidence="8 9" key="1">
    <citation type="submission" date="2019-08" db="EMBL/GenBank/DDBJ databases">
        <title>Deep-cultivation of Planctomycetes and their phenomic and genomic characterization uncovers novel biology.</title>
        <authorList>
            <person name="Wiegand S."/>
            <person name="Jogler M."/>
            <person name="Boedeker C."/>
            <person name="Pinto D."/>
            <person name="Vollmers J."/>
            <person name="Rivas-Marin E."/>
            <person name="Kohn T."/>
            <person name="Peeters S.H."/>
            <person name="Heuer A."/>
            <person name="Rast P."/>
            <person name="Oberbeckmann S."/>
            <person name="Bunk B."/>
            <person name="Jeske O."/>
            <person name="Meyerdierks A."/>
            <person name="Storesund J.E."/>
            <person name="Kallscheuer N."/>
            <person name="Luecker S."/>
            <person name="Lage O.M."/>
            <person name="Pohl T."/>
            <person name="Merkel B.J."/>
            <person name="Hornburger P."/>
            <person name="Mueller R.-W."/>
            <person name="Bruemmer F."/>
            <person name="Labrenz M."/>
            <person name="Spormann A.M."/>
            <person name="Op den Camp H."/>
            <person name="Overmann J."/>
            <person name="Amann R."/>
            <person name="Jetten M.S.M."/>
            <person name="Mascher T."/>
            <person name="Medema M.H."/>
            <person name="Devos D.P."/>
            <person name="Kaster A.-K."/>
            <person name="Ovreas L."/>
            <person name="Rohde M."/>
            <person name="Galperin M.Y."/>
            <person name="Jogler C."/>
        </authorList>
    </citation>
    <scope>NUCLEOTIDE SEQUENCE [LARGE SCALE GENOMIC DNA]</scope>
    <source>
        <strain evidence="8 9">OJF2</strain>
    </source>
</reference>
<keyword evidence="4 8" id="KW-0456">Lyase</keyword>
<dbReference type="EC" id="4.2.3.1" evidence="5"/>
<dbReference type="SUPFAM" id="SSF53686">
    <property type="entry name" value="Tryptophan synthase beta subunit-like PLP-dependent enzymes"/>
    <property type="match status" value="1"/>
</dbReference>
<dbReference type="GO" id="GO:0004795">
    <property type="term" value="F:threonine synthase activity"/>
    <property type="evidence" value="ECO:0007669"/>
    <property type="project" value="UniProtKB-UniRule"/>
</dbReference>
<proteinExistence type="inferred from homology"/>
<keyword evidence="3 6" id="KW-0663">Pyridoxal phosphate</keyword>
<evidence type="ECO:0000313" key="9">
    <source>
        <dbReference type="Proteomes" id="UP000324233"/>
    </source>
</evidence>
<evidence type="ECO:0000256" key="2">
    <source>
        <dbReference type="ARBA" id="ARBA00005517"/>
    </source>
</evidence>
<dbReference type="InterPro" id="IPR050147">
    <property type="entry name" value="Ser/Thr_Dehydratase"/>
</dbReference>
<dbReference type="CDD" id="cd01563">
    <property type="entry name" value="Thr-synth_1"/>
    <property type="match status" value="1"/>
</dbReference>
<evidence type="ECO:0000256" key="5">
    <source>
        <dbReference type="NCBIfam" id="TIGR00260"/>
    </source>
</evidence>
<dbReference type="GO" id="GO:0006565">
    <property type="term" value="P:L-serine catabolic process"/>
    <property type="evidence" value="ECO:0007669"/>
    <property type="project" value="TreeGrafter"/>
</dbReference>
<evidence type="ECO:0000259" key="7">
    <source>
        <dbReference type="Pfam" id="PF00291"/>
    </source>
</evidence>
<dbReference type="Proteomes" id="UP000324233">
    <property type="component" value="Chromosome"/>
</dbReference>
<feature type="modified residue" description="N6-(pyridoxal phosphate)lysine" evidence="6">
    <location>
        <position position="186"/>
    </location>
</feature>
<dbReference type="GO" id="GO:0009097">
    <property type="term" value="P:isoleucine biosynthetic process"/>
    <property type="evidence" value="ECO:0007669"/>
    <property type="project" value="TreeGrafter"/>
</dbReference>
<evidence type="ECO:0000256" key="6">
    <source>
        <dbReference type="PIRSR" id="PIRSR604450-51"/>
    </source>
</evidence>
<dbReference type="EMBL" id="CP042997">
    <property type="protein sequence ID" value="QEH33930.1"/>
    <property type="molecule type" value="Genomic_DNA"/>
</dbReference>